<reference evidence="2" key="1">
    <citation type="submission" date="2023-07" db="EMBL/GenBank/DDBJ databases">
        <authorList>
            <consortium name="AG Swart"/>
            <person name="Singh M."/>
            <person name="Singh A."/>
            <person name="Seah K."/>
            <person name="Emmerich C."/>
        </authorList>
    </citation>
    <scope>NUCLEOTIDE SEQUENCE</scope>
    <source>
        <strain evidence="2">DP1</strain>
    </source>
</reference>
<evidence type="ECO:0000313" key="3">
    <source>
        <dbReference type="Proteomes" id="UP001295684"/>
    </source>
</evidence>
<protein>
    <submittedName>
        <fullName evidence="2">Uncharacterized protein</fullName>
    </submittedName>
</protein>
<dbReference type="EMBL" id="CAMPGE010014846">
    <property type="protein sequence ID" value="CAI2373496.1"/>
    <property type="molecule type" value="Genomic_DNA"/>
</dbReference>
<evidence type="ECO:0000313" key="2">
    <source>
        <dbReference type="EMBL" id="CAI2373496.1"/>
    </source>
</evidence>
<feature type="compositionally biased region" description="Basic and acidic residues" evidence="1">
    <location>
        <begin position="261"/>
        <end position="272"/>
    </location>
</feature>
<accession>A0AAD1XIW1</accession>
<dbReference type="Proteomes" id="UP001295684">
    <property type="component" value="Unassembled WGS sequence"/>
</dbReference>
<keyword evidence="3" id="KW-1185">Reference proteome</keyword>
<gene>
    <name evidence="2" type="ORF">ECRASSUSDP1_LOCUS14842</name>
</gene>
<sequence>MNKISLPFETLECKKCRMVFKDRQTWANHFKKFCSDNNVYGSYEGLAKREKELKFTLNKAFDNLSISNMKHYLKGVPDKKKLRNPDLDMSTNTVDPGMNQYIDQMSLDNIRGHFHSTYDRHADITKEQLRTKESELIREIKMRKEKRKKENELRSINNRIFGELALEYPNLKHKPATKDLQRIGEGIENCLVKDKRRELEKCFVDRESSLLQEKQNRLDVYSYAQEFIQEDQGKKRFDSKSTDARKANVERIIKQNTRQGSEAKECRNNGRL</sequence>
<feature type="region of interest" description="Disordered" evidence="1">
    <location>
        <begin position="234"/>
        <end position="272"/>
    </location>
</feature>
<name>A0AAD1XIW1_EUPCR</name>
<comment type="caution">
    <text evidence="2">The sequence shown here is derived from an EMBL/GenBank/DDBJ whole genome shotgun (WGS) entry which is preliminary data.</text>
</comment>
<organism evidence="2 3">
    <name type="scientific">Euplotes crassus</name>
    <dbReference type="NCBI Taxonomy" id="5936"/>
    <lineage>
        <taxon>Eukaryota</taxon>
        <taxon>Sar</taxon>
        <taxon>Alveolata</taxon>
        <taxon>Ciliophora</taxon>
        <taxon>Intramacronucleata</taxon>
        <taxon>Spirotrichea</taxon>
        <taxon>Hypotrichia</taxon>
        <taxon>Euplotida</taxon>
        <taxon>Euplotidae</taxon>
        <taxon>Moneuplotes</taxon>
    </lineage>
</organism>
<dbReference type="AlphaFoldDB" id="A0AAD1XIW1"/>
<feature type="compositionally biased region" description="Basic and acidic residues" evidence="1">
    <location>
        <begin position="234"/>
        <end position="253"/>
    </location>
</feature>
<proteinExistence type="predicted"/>
<evidence type="ECO:0000256" key="1">
    <source>
        <dbReference type="SAM" id="MobiDB-lite"/>
    </source>
</evidence>